<dbReference type="Gene3D" id="2.40.30.170">
    <property type="match status" value="1"/>
</dbReference>
<dbReference type="Proteomes" id="UP000571701">
    <property type="component" value="Unassembled WGS sequence"/>
</dbReference>
<dbReference type="RefSeq" id="WP_182110013.1">
    <property type="nucleotide sequence ID" value="NZ_JACFYF010000013.1"/>
</dbReference>
<evidence type="ECO:0000256" key="1">
    <source>
        <dbReference type="ARBA" id="ARBA00009477"/>
    </source>
</evidence>
<organism evidence="5 6">
    <name type="scientific">Vibrio marinisediminis</name>
    <dbReference type="NCBI Taxonomy" id="2758441"/>
    <lineage>
        <taxon>Bacteria</taxon>
        <taxon>Pseudomonadati</taxon>
        <taxon>Pseudomonadota</taxon>
        <taxon>Gammaproteobacteria</taxon>
        <taxon>Vibrionales</taxon>
        <taxon>Vibrionaceae</taxon>
        <taxon>Vibrio</taxon>
    </lineage>
</organism>
<evidence type="ECO:0000259" key="3">
    <source>
        <dbReference type="Pfam" id="PF25954"/>
    </source>
</evidence>
<dbReference type="Gene3D" id="2.40.50.100">
    <property type="match status" value="1"/>
</dbReference>
<sequence length="348" mass="38257">MKNNKWLIGGLLFALLILLFLYMAGVFTPKLPTELQSVQRNVMTLETVTLEAVELPAVREFAGRVVANQRASIGARLTATVAEVLVDVGDEVKQGDVLLRLESDDLDARVQQTEQALSSAQARLNIARKEYARMKELFNKKLIPVSQYDQADSALKSAYADFNQQKAAVVEAETTFGFSVITAPFDGVITQKPVNQGDIATAGMLLLSMYNPESLLIEVNVSESVLPKIALGEMLSVTLPSYKIALLTQINEITPAADSGSRSYLIRLGFKTDKTLYPGSYAKVMVETDTDKVLKVPVEAIYQVGQLDYVRIIKEGKLQTRLIQVGEDYRVRKGLVEGDVVVLNPGEI</sequence>
<accession>A0A7W2FTG9</accession>
<dbReference type="AlphaFoldDB" id="A0A7W2FTG9"/>
<feature type="domain" description="CusB-like beta-barrel" evidence="3">
    <location>
        <begin position="217"/>
        <end position="288"/>
    </location>
</feature>
<gene>
    <name evidence="5" type="ORF">H2O73_16410</name>
</gene>
<dbReference type="PANTHER" id="PTHR30469:SF15">
    <property type="entry name" value="HLYD FAMILY OF SECRETION PROTEINS"/>
    <property type="match status" value="1"/>
</dbReference>
<dbReference type="GO" id="GO:0015562">
    <property type="term" value="F:efflux transmembrane transporter activity"/>
    <property type="evidence" value="ECO:0007669"/>
    <property type="project" value="TreeGrafter"/>
</dbReference>
<comment type="similarity">
    <text evidence="1">Belongs to the membrane fusion protein (MFP) (TC 8.A.1) family.</text>
</comment>
<evidence type="ECO:0000256" key="2">
    <source>
        <dbReference type="SAM" id="Coils"/>
    </source>
</evidence>
<keyword evidence="2" id="KW-0175">Coiled coil</keyword>
<evidence type="ECO:0000313" key="6">
    <source>
        <dbReference type="Proteomes" id="UP000571701"/>
    </source>
</evidence>
<dbReference type="InterPro" id="IPR006143">
    <property type="entry name" value="RND_pump_MFP"/>
</dbReference>
<dbReference type="SUPFAM" id="SSF111369">
    <property type="entry name" value="HlyD-like secretion proteins"/>
    <property type="match status" value="1"/>
</dbReference>
<dbReference type="Pfam" id="PF25954">
    <property type="entry name" value="Beta-barrel_RND_2"/>
    <property type="match status" value="1"/>
</dbReference>
<name>A0A7W2FTG9_9VIBR</name>
<dbReference type="EMBL" id="JACFYF010000013">
    <property type="protein sequence ID" value="MBA5763948.1"/>
    <property type="molecule type" value="Genomic_DNA"/>
</dbReference>
<dbReference type="InterPro" id="IPR058792">
    <property type="entry name" value="Beta-barrel_RND_2"/>
</dbReference>
<dbReference type="Gene3D" id="2.40.420.20">
    <property type="match status" value="1"/>
</dbReference>
<dbReference type="InterPro" id="IPR058647">
    <property type="entry name" value="BSH_CzcB-like"/>
</dbReference>
<keyword evidence="6" id="KW-1185">Reference proteome</keyword>
<evidence type="ECO:0000259" key="4">
    <source>
        <dbReference type="Pfam" id="PF25973"/>
    </source>
</evidence>
<proteinExistence type="inferred from homology"/>
<evidence type="ECO:0000313" key="5">
    <source>
        <dbReference type="EMBL" id="MBA5763948.1"/>
    </source>
</evidence>
<feature type="domain" description="CzcB-like barrel-sandwich hybrid" evidence="4">
    <location>
        <begin position="71"/>
        <end position="199"/>
    </location>
</feature>
<dbReference type="Gene3D" id="1.10.287.470">
    <property type="entry name" value="Helix hairpin bin"/>
    <property type="match status" value="1"/>
</dbReference>
<feature type="coiled-coil region" evidence="2">
    <location>
        <begin position="103"/>
        <end position="137"/>
    </location>
</feature>
<dbReference type="GO" id="GO:1990281">
    <property type="term" value="C:efflux pump complex"/>
    <property type="evidence" value="ECO:0007669"/>
    <property type="project" value="TreeGrafter"/>
</dbReference>
<dbReference type="Pfam" id="PF25973">
    <property type="entry name" value="BSH_CzcB"/>
    <property type="match status" value="1"/>
</dbReference>
<dbReference type="NCBIfam" id="TIGR01730">
    <property type="entry name" value="RND_mfp"/>
    <property type="match status" value="1"/>
</dbReference>
<protein>
    <submittedName>
        <fullName evidence="5">Efflux RND transporter periplasmic adaptor subunit</fullName>
    </submittedName>
</protein>
<comment type="caution">
    <text evidence="5">The sequence shown here is derived from an EMBL/GenBank/DDBJ whole genome shotgun (WGS) entry which is preliminary data.</text>
</comment>
<dbReference type="PANTHER" id="PTHR30469">
    <property type="entry name" value="MULTIDRUG RESISTANCE PROTEIN MDTA"/>
    <property type="match status" value="1"/>
</dbReference>
<reference evidence="5 6" key="1">
    <citation type="submission" date="2020-07" db="EMBL/GenBank/DDBJ databases">
        <title>Vibrio marinisediminis sp. nov., isolated from marine sediment.</title>
        <authorList>
            <person name="Ji X."/>
        </authorList>
    </citation>
    <scope>NUCLEOTIDE SEQUENCE [LARGE SCALE GENOMIC DNA]</scope>
    <source>
        <strain evidence="5 6">404</strain>
    </source>
</reference>